<keyword evidence="3" id="KW-1185">Reference proteome</keyword>
<dbReference type="Proteomes" id="UP000286954">
    <property type="component" value="Chromosome"/>
</dbReference>
<gene>
    <name evidence="2" type="ORF">X907_2212</name>
</gene>
<organism evidence="2 3">
    <name type="scientific">Glycocaulis alkaliphilus</name>
    <dbReference type="NCBI Taxonomy" id="1434191"/>
    <lineage>
        <taxon>Bacteria</taxon>
        <taxon>Pseudomonadati</taxon>
        <taxon>Pseudomonadota</taxon>
        <taxon>Alphaproteobacteria</taxon>
        <taxon>Maricaulales</taxon>
        <taxon>Maricaulaceae</taxon>
        <taxon>Glycocaulis</taxon>
    </lineage>
</organism>
<dbReference type="PANTHER" id="PTHR43734:SF1">
    <property type="entry name" value="PHYTOENE DESATURASE"/>
    <property type="match status" value="1"/>
</dbReference>
<dbReference type="OrthoDB" id="9790035at2"/>
<dbReference type="SUPFAM" id="SSF51905">
    <property type="entry name" value="FAD/NAD(P)-binding domain"/>
    <property type="match status" value="1"/>
</dbReference>
<comment type="similarity">
    <text evidence="1">Belongs to the carotenoid/retinoid oxidoreductase family.</text>
</comment>
<protein>
    <submittedName>
        <fullName evidence="2">FAD dependent oxidoreductase</fullName>
    </submittedName>
</protein>
<dbReference type="RefSeq" id="WP_127567902.1">
    <property type="nucleotide sequence ID" value="NZ_BMFB01000001.1"/>
</dbReference>
<evidence type="ECO:0000313" key="3">
    <source>
        <dbReference type="Proteomes" id="UP000286954"/>
    </source>
</evidence>
<accession>A0A3T0EBW8</accession>
<dbReference type="Pfam" id="PF13450">
    <property type="entry name" value="NAD_binding_8"/>
    <property type="match status" value="1"/>
</dbReference>
<sequence length="133" mass="14393">MSGAVVVGGGPVGLVAAILLKRKGFAVTLLERESELGGLMRSLPVIDGFEFDNGTRFVPRLGDASLDDDALAPRENWLEFNQLPSGSFFAGRFQKATGFLDINGCLTVPARRWRQGISKPVAATNMLKRLMNI</sequence>
<dbReference type="Gene3D" id="3.50.50.60">
    <property type="entry name" value="FAD/NAD(P)-binding domain"/>
    <property type="match status" value="1"/>
</dbReference>
<name>A0A3T0EBW8_9PROT</name>
<dbReference type="PRINTS" id="PR00419">
    <property type="entry name" value="ADXRDTASE"/>
</dbReference>
<dbReference type="AlphaFoldDB" id="A0A3T0EBW8"/>
<dbReference type="PANTHER" id="PTHR43734">
    <property type="entry name" value="PHYTOENE DESATURASE"/>
    <property type="match status" value="1"/>
</dbReference>
<dbReference type="InterPro" id="IPR036188">
    <property type="entry name" value="FAD/NAD-bd_sf"/>
</dbReference>
<dbReference type="EMBL" id="CP018911">
    <property type="protein sequence ID" value="AZU04727.1"/>
    <property type="molecule type" value="Genomic_DNA"/>
</dbReference>
<dbReference type="KEGG" id="gak:X907_2212"/>
<reference evidence="2 3" key="1">
    <citation type="submission" date="2016-12" db="EMBL/GenBank/DDBJ databases">
        <title>The genome of dimorphic prosthecate Glycocaulis alkaliphilus 6b-8t, isolated from crude oil dictates its adaptability in petroleum environments.</title>
        <authorList>
            <person name="Wu X.-L."/>
            <person name="Geng S."/>
        </authorList>
    </citation>
    <scope>NUCLEOTIDE SEQUENCE [LARGE SCALE GENOMIC DNA]</scope>
    <source>
        <strain evidence="2 3">6B-8</strain>
    </source>
</reference>
<evidence type="ECO:0000313" key="2">
    <source>
        <dbReference type="EMBL" id="AZU04727.1"/>
    </source>
</evidence>
<proteinExistence type="inferred from homology"/>
<evidence type="ECO:0000256" key="1">
    <source>
        <dbReference type="ARBA" id="ARBA00006046"/>
    </source>
</evidence>